<dbReference type="OMA" id="FYTPHKQ"/>
<dbReference type="OrthoDB" id="5947176at2759"/>
<evidence type="ECO:0000313" key="2">
    <source>
        <dbReference type="RefSeq" id="XP_700454.4"/>
    </source>
</evidence>
<dbReference type="Bgee" id="ENSDARG00000077107">
    <property type="expression patterns" value="Expressed in embryo and 11 other cell types or tissues"/>
</dbReference>
<organism evidence="1 2">
    <name type="scientific">Danio rerio</name>
    <name type="common">Zebrafish</name>
    <name type="synonym">Brachydanio rerio</name>
    <dbReference type="NCBI Taxonomy" id="7955"/>
    <lineage>
        <taxon>Eukaryota</taxon>
        <taxon>Metazoa</taxon>
        <taxon>Chordata</taxon>
        <taxon>Craniata</taxon>
        <taxon>Vertebrata</taxon>
        <taxon>Euteleostomi</taxon>
        <taxon>Actinopterygii</taxon>
        <taxon>Neopterygii</taxon>
        <taxon>Teleostei</taxon>
        <taxon>Ostariophysi</taxon>
        <taxon>Cypriniformes</taxon>
        <taxon>Danionidae</taxon>
        <taxon>Danioninae</taxon>
        <taxon>Danio</taxon>
    </lineage>
</organism>
<dbReference type="Proteomes" id="UP000000437">
    <property type="component" value="Chromosome 5"/>
</dbReference>
<accession>A0ACD6B6L8</accession>
<dbReference type="PANTHER" id="PTHR13423">
    <property type="entry name" value="OUT AT FIRST"/>
    <property type="match status" value="1"/>
</dbReference>
<keyword evidence="1" id="KW-1185">Reference proteome</keyword>
<dbReference type="InterPro" id="IPR026315">
    <property type="entry name" value="Oaf"/>
</dbReference>
<reference evidence="2" key="1">
    <citation type="submission" date="2025-08" db="UniProtKB">
        <authorList>
            <consortium name="RefSeq"/>
        </authorList>
    </citation>
    <scope>IDENTIFICATION</scope>
    <source>
        <strain evidence="2">Tuebingen</strain>
        <tissue evidence="2">Fibroblasts and whole tissue</tissue>
    </source>
</reference>
<dbReference type="InterPro" id="IPR053894">
    <property type="entry name" value="OAF_N"/>
</dbReference>
<dbReference type="GeneTree" id="ENSGT00390000012008"/>
<sequence length="267" mass="30297">MNARVASPASVQIAFTVFTLLLSVSVCSRLTVLVRLGDSQIAEEILEADSVKDIITLEFKQTDGTLITFLADFKRHVKVFRALVLGEPEKGQSQYQALCIISHLDHGEFIPSEAMARLRQKNAHVVRSAEERRAVERFSLNTVVNMSLSWQLSAHIRNICRDARDLVYTRQQDVLHWMDRGIASSIFEEFPPNANVTSLQSCSSTSDPWRPCACSYSLNLEWFPCQLKYCRSQGPNPYKCGIKSCSKGYRFDFYTPQKQLCLWDEGS</sequence>
<dbReference type="eggNOG" id="ENOG502QWDA">
    <property type="taxonomic scope" value="Eukaryota"/>
</dbReference>
<protein>
    <submittedName>
        <fullName evidence="2">Out at first protein homolog isoform X1</fullName>
    </submittedName>
</protein>
<dbReference type="InterPro" id="IPR053897">
    <property type="entry name" value="Oaf_C"/>
</dbReference>
<dbReference type="AGR" id="ZFIN:ZDB-GENE-121017-2"/>
<dbReference type="PANTHER" id="PTHR13423:SF2">
    <property type="entry name" value="OUT AT FIRST PROTEIN HOMOLOG"/>
    <property type="match status" value="1"/>
</dbReference>
<dbReference type="RefSeq" id="XP_700454.4">
    <property type="nucleotide sequence ID" value="XM_695362.9"/>
</dbReference>
<gene>
    <name evidence="2 3" type="primary">oafb</name>
</gene>
<evidence type="ECO:0000313" key="1">
    <source>
        <dbReference type="Proteomes" id="UP000000437"/>
    </source>
</evidence>
<dbReference type="ZFIN" id="ZDB-GENE-121017-2">
    <property type="gene designation" value="oafb"/>
</dbReference>
<proteinExistence type="predicted"/>
<dbReference type="PaxDb" id="7955-ENSDARP00000100763"/>
<dbReference type="CTD" id="571743"/>
<dbReference type="Pfam" id="PF22873">
    <property type="entry name" value="OAF_C"/>
    <property type="match status" value="1"/>
</dbReference>
<dbReference type="Pfam" id="PF14941">
    <property type="entry name" value="OAF_N"/>
    <property type="match status" value="1"/>
</dbReference>
<evidence type="ECO:0000313" key="3">
    <source>
        <dbReference type="ZFIN" id="ZDB-GENE-121017-2"/>
    </source>
</evidence>
<name>A0ACD6B6L8_DANRE</name>